<evidence type="ECO:0000259" key="8">
    <source>
        <dbReference type="SMART" id="SM01035"/>
    </source>
</evidence>
<evidence type="ECO:0000256" key="2">
    <source>
        <dbReference type="ARBA" id="ARBA00022517"/>
    </source>
</evidence>
<evidence type="ECO:0000256" key="5">
    <source>
        <dbReference type="ARBA" id="ARBA00022737"/>
    </source>
</evidence>
<feature type="region of interest" description="Disordered" evidence="7">
    <location>
        <begin position="1"/>
        <end position="147"/>
    </location>
</feature>
<keyword evidence="2" id="KW-0690">Ribosome biogenesis</keyword>
<evidence type="ECO:0000313" key="10">
    <source>
        <dbReference type="Proteomes" id="UP000051574"/>
    </source>
</evidence>
<organism evidence="9 10">
    <name type="scientific">Oryctes borbonicus</name>
    <dbReference type="NCBI Taxonomy" id="1629725"/>
    <lineage>
        <taxon>Eukaryota</taxon>
        <taxon>Metazoa</taxon>
        <taxon>Ecdysozoa</taxon>
        <taxon>Arthropoda</taxon>
        <taxon>Hexapoda</taxon>
        <taxon>Insecta</taxon>
        <taxon>Pterygota</taxon>
        <taxon>Neoptera</taxon>
        <taxon>Endopterygota</taxon>
        <taxon>Coleoptera</taxon>
        <taxon>Polyphaga</taxon>
        <taxon>Scarabaeiformia</taxon>
        <taxon>Scarabaeidae</taxon>
        <taxon>Dynastinae</taxon>
        <taxon>Oryctes</taxon>
    </lineage>
</organism>
<evidence type="ECO:0000256" key="4">
    <source>
        <dbReference type="ARBA" id="ARBA00022574"/>
    </source>
</evidence>
<protein>
    <recommendedName>
        <fullName evidence="8">BOP1 N-terminal domain-containing protein</fullName>
    </recommendedName>
</protein>
<dbReference type="Proteomes" id="UP000051574">
    <property type="component" value="Unassembled WGS sequence"/>
</dbReference>
<name>A0A0T6B0U6_9SCAR</name>
<evidence type="ECO:0000256" key="3">
    <source>
        <dbReference type="ARBA" id="ARBA00022552"/>
    </source>
</evidence>
<reference evidence="9 10" key="1">
    <citation type="submission" date="2015-09" db="EMBL/GenBank/DDBJ databases">
        <title>Draft genome of the scarab beetle Oryctes borbonicus.</title>
        <authorList>
            <person name="Meyer J.M."/>
            <person name="Markov G.V."/>
            <person name="Baskaran P."/>
            <person name="Herrmann M."/>
            <person name="Sommer R.J."/>
            <person name="Roedelsperger C."/>
        </authorList>
    </citation>
    <scope>NUCLEOTIDE SEQUENCE [LARGE SCALE GENOMIC DNA]</scope>
    <source>
        <strain evidence="9">OB123</strain>
        <tissue evidence="9">Whole animal</tissue>
    </source>
</reference>
<dbReference type="PANTHER" id="PTHR17605">
    <property type="entry name" value="RIBOSOME BIOGENESIS PROTEIN BOP1 BLOCK OF PROLIFERATION 1 PROTEIN"/>
    <property type="match status" value="1"/>
</dbReference>
<comment type="caution">
    <text evidence="9">The sequence shown here is derived from an EMBL/GenBank/DDBJ whole genome shotgun (WGS) entry which is preliminary data.</text>
</comment>
<keyword evidence="10" id="KW-1185">Reference proteome</keyword>
<dbReference type="GO" id="GO:0043021">
    <property type="term" value="F:ribonucleoprotein complex binding"/>
    <property type="evidence" value="ECO:0007669"/>
    <property type="project" value="TreeGrafter"/>
</dbReference>
<gene>
    <name evidence="9" type="ORF">AMK59_5564</name>
</gene>
<dbReference type="SMART" id="SM01035">
    <property type="entry name" value="BOP1NT"/>
    <property type="match status" value="1"/>
</dbReference>
<dbReference type="GO" id="GO:0000463">
    <property type="term" value="P:maturation of LSU-rRNA from tricistronic rRNA transcript (SSU-rRNA, 5.8S rRNA, LSU-rRNA)"/>
    <property type="evidence" value="ECO:0007669"/>
    <property type="project" value="TreeGrafter"/>
</dbReference>
<dbReference type="Pfam" id="PF08145">
    <property type="entry name" value="BOP1NT"/>
    <property type="match status" value="1"/>
</dbReference>
<dbReference type="GO" id="GO:0030687">
    <property type="term" value="C:preribosome, large subunit precursor"/>
    <property type="evidence" value="ECO:0007669"/>
    <property type="project" value="TreeGrafter"/>
</dbReference>
<dbReference type="InterPro" id="IPR028598">
    <property type="entry name" value="BOP1/Erb1"/>
</dbReference>
<keyword evidence="6" id="KW-0539">Nucleus</keyword>
<dbReference type="EMBL" id="LJIG01016320">
    <property type="protein sequence ID" value="KRT80954.1"/>
    <property type="molecule type" value="Genomic_DNA"/>
</dbReference>
<proteinExistence type="predicted"/>
<comment type="subcellular location">
    <subcellularLocation>
        <location evidence="1">Nucleus</location>
        <location evidence="1">Nucleolus</location>
    </subcellularLocation>
</comment>
<keyword evidence="5" id="KW-0677">Repeat</keyword>
<evidence type="ECO:0000256" key="6">
    <source>
        <dbReference type="ARBA" id="ARBA00023242"/>
    </source>
</evidence>
<keyword evidence="3" id="KW-0698">rRNA processing</keyword>
<feature type="compositionally biased region" description="Basic residues" evidence="7">
    <location>
        <begin position="1"/>
        <end position="12"/>
    </location>
</feature>
<feature type="compositionally biased region" description="Basic and acidic residues" evidence="7">
    <location>
        <begin position="133"/>
        <end position="147"/>
    </location>
</feature>
<evidence type="ECO:0000256" key="7">
    <source>
        <dbReference type="SAM" id="MobiDB-lite"/>
    </source>
</evidence>
<accession>A0A0T6B0U6</accession>
<sequence length="290" mass="33602">MYKSNSKLKRKNNGNVPEKSTSPEDSEDDTVEDEEEDDGFFNIIEDEDADTSDSDSEIEEESEDEELSEDYVDNSSETSEEEEENNEEESDGEDEALDEETEEDTGDSEDVESEETDNEDQSDNDNINSNENEEQKIEKIINNDEEIGKFVKIKTEEINSDSRNDQNMFRTKSKTKDAINTRKQDEYADHDTSDEEDIRNTVGNIPMKWYNDYKHLGYDWDGKPIIKPETGDKIDDFLKRMENPEFWRTVKDPQTGQDVVLGDEDIQLIKRIQAQKIPDVSFEEYAVSIM</sequence>
<dbReference type="OrthoDB" id="5571054at2759"/>
<keyword evidence="4" id="KW-0853">WD repeat</keyword>
<feature type="domain" description="BOP1 N-terminal" evidence="8">
    <location>
        <begin position="210"/>
        <end position="290"/>
    </location>
</feature>
<dbReference type="GO" id="GO:0070545">
    <property type="term" value="C:PeBoW complex"/>
    <property type="evidence" value="ECO:0007669"/>
    <property type="project" value="TreeGrafter"/>
</dbReference>
<dbReference type="InterPro" id="IPR012953">
    <property type="entry name" value="BOP1_N_dom"/>
</dbReference>
<dbReference type="AlphaFoldDB" id="A0A0T6B0U6"/>
<evidence type="ECO:0000256" key="1">
    <source>
        <dbReference type="ARBA" id="ARBA00004604"/>
    </source>
</evidence>
<dbReference type="PANTHER" id="PTHR17605:SF0">
    <property type="entry name" value="RIBOSOME BIOGENESIS PROTEIN BOP1"/>
    <property type="match status" value="1"/>
</dbReference>
<evidence type="ECO:0000313" key="9">
    <source>
        <dbReference type="EMBL" id="KRT80954.1"/>
    </source>
</evidence>
<feature type="compositionally biased region" description="Acidic residues" evidence="7">
    <location>
        <begin position="24"/>
        <end position="123"/>
    </location>
</feature>